<sequence>AETDPQELKQARQTISDTIGQWLQ</sequence>
<organism evidence="2 4">
    <name type="scientific">Rotaria socialis</name>
    <dbReference type="NCBI Taxonomy" id="392032"/>
    <lineage>
        <taxon>Eukaryota</taxon>
        <taxon>Metazoa</taxon>
        <taxon>Spiralia</taxon>
        <taxon>Gnathifera</taxon>
        <taxon>Rotifera</taxon>
        <taxon>Eurotatoria</taxon>
        <taxon>Bdelloidea</taxon>
        <taxon>Philodinida</taxon>
        <taxon>Philodinidae</taxon>
        <taxon>Rotaria</taxon>
    </lineage>
</organism>
<proteinExistence type="predicted"/>
<dbReference type="EMBL" id="CAJOBR010068021">
    <property type="protein sequence ID" value="CAF5090737.1"/>
    <property type="molecule type" value="Genomic_DNA"/>
</dbReference>
<feature type="region of interest" description="Disordered" evidence="1">
    <location>
        <begin position="1"/>
        <end position="24"/>
    </location>
</feature>
<evidence type="ECO:0000313" key="3">
    <source>
        <dbReference type="EMBL" id="CAF5094993.1"/>
    </source>
</evidence>
<evidence type="ECO:0000256" key="1">
    <source>
        <dbReference type="SAM" id="MobiDB-lite"/>
    </source>
</evidence>
<dbReference type="Proteomes" id="UP000663848">
    <property type="component" value="Unassembled WGS sequence"/>
</dbReference>
<reference evidence="2" key="1">
    <citation type="submission" date="2021-02" db="EMBL/GenBank/DDBJ databases">
        <authorList>
            <person name="Nowell W R."/>
        </authorList>
    </citation>
    <scope>NUCLEOTIDE SEQUENCE</scope>
</reference>
<gene>
    <name evidence="2" type="ORF">QYT958_LOCUS44322</name>
    <name evidence="3" type="ORF">QYT958_LOCUS44534</name>
</gene>
<feature type="compositionally biased region" description="Basic and acidic residues" evidence="1">
    <location>
        <begin position="1"/>
        <end position="10"/>
    </location>
</feature>
<protein>
    <submittedName>
        <fullName evidence="2">Uncharacterized protein</fullName>
    </submittedName>
</protein>
<evidence type="ECO:0000313" key="2">
    <source>
        <dbReference type="EMBL" id="CAF5090737.1"/>
    </source>
</evidence>
<evidence type="ECO:0000313" key="4">
    <source>
        <dbReference type="Proteomes" id="UP000663848"/>
    </source>
</evidence>
<accession>A0A822E673</accession>
<name>A0A822E673_9BILA</name>
<feature type="compositionally biased region" description="Polar residues" evidence="1">
    <location>
        <begin position="11"/>
        <end position="24"/>
    </location>
</feature>
<feature type="non-terminal residue" evidence="2">
    <location>
        <position position="1"/>
    </location>
</feature>
<dbReference type="EMBL" id="CAJOBR010069408">
    <property type="protein sequence ID" value="CAF5094993.1"/>
    <property type="molecule type" value="Genomic_DNA"/>
</dbReference>
<dbReference type="AlphaFoldDB" id="A0A822E673"/>
<comment type="caution">
    <text evidence="2">The sequence shown here is derived from an EMBL/GenBank/DDBJ whole genome shotgun (WGS) entry which is preliminary data.</text>
</comment>